<dbReference type="Proteomes" id="UP000230729">
    <property type="component" value="Unassembled WGS sequence"/>
</dbReference>
<sequence>KISDTTYTFDYTVLAGHTDRAVGTIPISAMFKDAVGQYNDPAFSAVDENTAVIDGHAPAISSVSFLPSSGVLKIG</sequence>
<gene>
    <name evidence="1" type="ORF">COX22_00660</name>
</gene>
<feature type="non-terminal residue" evidence="1">
    <location>
        <position position="1"/>
    </location>
</feature>
<protein>
    <submittedName>
        <fullName evidence="1">Uncharacterized protein</fullName>
    </submittedName>
</protein>
<organism evidence="1 2">
    <name type="scientific">Candidatus Falkowbacteria bacterium CG23_combo_of_CG06-09_8_20_14_all_49_15</name>
    <dbReference type="NCBI Taxonomy" id="1974572"/>
    <lineage>
        <taxon>Bacteria</taxon>
        <taxon>Candidatus Falkowiibacteriota</taxon>
    </lineage>
</organism>
<name>A0A2G9ZLU4_9BACT</name>
<dbReference type="AlphaFoldDB" id="A0A2G9ZLU4"/>
<evidence type="ECO:0000313" key="2">
    <source>
        <dbReference type="Proteomes" id="UP000230729"/>
    </source>
</evidence>
<comment type="caution">
    <text evidence="1">The sequence shown here is derived from an EMBL/GenBank/DDBJ whole genome shotgun (WGS) entry which is preliminary data.</text>
</comment>
<dbReference type="EMBL" id="PCSD01000009">
    <property type="protein sequence ID" value="PIP34137.1"/>
    <property type="molecule type" value="Genomic_DNA"/>
</dbReference>
<evidence type="ECO:0000313" key="1">
    <source>
        <dbReference type="EMBL" id="PIP34137.1"/>
    </source>
</evidence>
<accession>A0A2G9ZLU4</accession>
<reference evidence="1 2" key="1">
    <citation type="submission" date="2017-09" db="EMBL/GenBank/DDBJ databases">
        <title>Depth-based differentiation of microbial function through sediment-hosted aquifers and enrichment of novel symbionts in the deep terrestrial subsurface.</title>
        <authorList>
            <person name="Probst A.J."/>
            <person name="Ladd B."/>
            <person name="Jarett J.K."/>
            <person name="Geller-Mcgrath D.E."/>
            <person name="Sieber C.M."/>
            <person name="Emerson J.B."/>
            <person name="Anantharaman K."/>
            <person name="Thomas B.C."/>
            <person name="Malmstrom R."/>
            <person name="Stieglmeier M."/>
            <person name="Klingl A."/>
            <person name="Woyke T."/>
            <person name="Ryan C.M."/>
            <person name="Banfield J.F."/>
        </authorList>
    </citation>
    <scope>NUCLEOTIDE SEQUENCE [LARGE SCALE GENOMIC DNA]</scope>
    <source>
        <strain evidence="1">CG23_combo_of_CG06-09_8_20_14_all_49_15</strain>
    </source>
</reference>
<proteinExistence type="predicted"/>
<feature type="non-terminal residue" evidence="1">
    <location>
        <position position="75"/>
    </location>
</feature>